<name>A0ABT9B0M8_9ACTN</name>
<dbReference type="PANTHER" id="PTHR42922:SF1">
    <property type="entry name" value="PHOSPHATE TRANSPORT SYSTEM PERMEASE PROTEIN PSTA"/>
    <property type="match status" value="1"/>
</dbReference>
<evidence type="ECO:0000256" key="1">
    <source>
        <dbReference type="ARBA" id="ARBA00003510"/>
    </source>
</evidence>
<evidence type="ECO:0000256" key="9">
    <source>
        <dbReference type="ARBA" id="ARBA00023136"/>
    </source>
</evidence>
<feature type="transmembrane region" description="Helical" evidence="10">
    <location>
        <begin position="129"/>
        <end position="159"/>
    </location>
</feature>
<keyword evidence="4" id="KW-0813">Transport</keyword>
<feature type="transmembrane region" description="Helical" evidence="10">
    <location>
        <begin position="171"/>
        <end position="194"/>
    </location>
</feature>
<accession>A0ABT9B0M8</accession>
<comment type="caution">
    <text evidence="12">The sequence shown here is derived from an EMBL/GenBank/DDBJ whole genome shotgun (WGS) entry which is preliminary data.</text>
</comment>
<evidence type="ECO:0000256" key="7">
    <source>
        <dbReference type="ARBA" id="ARBA00022692"/>
    </source>
</evidence>
<keyword evidence="5 10" id="KW-1003">Cell membrane</keyword>
<dbReference type="PANTHER" id="PTHR42922">
    <property type="entry name" value="PHOSPHATE TRANSPORT SYSTEM PERMEASE PROTEIN PSTA"/>
    <property type="match status" value="1"/>
</dbReference>
<protein>
    <recommendedName>
        <fullName evidence="10">Phosphate transport system permease protein PstA</fullName>
    </recommendedName>
</protein>
<dbReference type="InterPro" id="IPR051408">
    <property type="entry name" value="Phosphate_transprt_permease"/>
</dbReference>
<dbReference type="SUPFAM" id="SSF161098">
    <property type="entry name" value="MetI-like"/>
    <property type="match status" value="1"/>
</dbReference>
<proteinExistence type="inferred from homology"/>
<evidence type="ECO:0000256" key="3">
    <source>
        <dbReference type="ARBA" id="ARBA00007069"/>
    </source>
</evidence>
<evidence type="ECO:0000256" key="6">
    <source>
        <dbReference type="ARBA" id="ARBA00022592"/>
    </source>
</evidence>
<dbReference type="InterPro" id="IPR035906">
    <property type="entry name" value="MetI-like_sf"/>
</dbReference>
<evidence type="ECO:0000313" key="12">
    <source>
        <dbReference type="EMBL" id="MDO7867869.1"/>
    </source>
</evidence>
<dbReference type="EMBL" id="JAUQTA010000001">
    <property type="protein sequence ID" value="MDO7867869.1"/>
    <property type="molecule type" value="Genomic_DNA"/>
</dbReference>
<dbReference type="InterPro" id="IPR005672">
    <property type="entry name" value="Phosphate_PstA"/>
</dbReference>
<feature type="transmembrane region" description="Helical" evidence="10">
    <location>
        <begin position="253"/>
        <end position="274"/>
    </location>
</feature>
<feature type="transmembrane region" description="Helical" evidence="10">
    <location>
        <begin position="320"/>
        <end position="339"/>
    </location>
</feature>
<reference evidence="12 13" key="1">
    <citation type="submission" date="2023-07" db="EMBL/GenBank/DDBJ databases">
        <title>Nocardioides sp. nov WY-20 isolated from soil.</title>
        <authorList>
            <person name="Liu B."/>
            <person name="Wan Y."/>
        </authorList>
    </citation>
    <scope>NUCLEOTIDE SEQUENCE [LARGE SCALE GENOMIC DNA]</scope>
    <source>
        <strain evidence="12 13">WY-20</strain>
    </source>
</reference>
<dbReference type="InterPro" id="IPR000515">
    <property type="entry name" value="MetI-like"/>
</dbReference>
<evidence type="ECO:0000256" key="4">
    <source>
        <dbReference type="ARBA" id="ARBA00022448"/>
    </source>
</evidence>
<feature type="transmembrane region" description="Helical" evidence="10">
    <location>
        <begin position="48"/>
        <end position="66"/>
    </location>
</feature>
<evidence type="ECO:0000313" key="13">
    <source>
        <dbReference type="Proteomes" id="UP001233314"/>
    </source>
</evidence>
<keyword evidence="6" id="KW-0592">Phosphate transport</keyword>
<feature type="transmembrane region" description="Helical" evidence="10">
    <location>
        <begin position="21"/>
        <end position="42"/>
    </location>
</feature>
<keyword evidence="13" id="KW-1185">Reference proteome</keyword>
<comment type="similarity">
    <text evidence="3 10">Belongs to the binding-protein-dependent transport system permease family. CysTW subfamily.</text>
</comment>
<sequence length="352" mass="36736">MNVVDAPLASSELTSGRLPRFAPVIAGVVALGIGVLLGEVIIGGGLAGTAVFSGLAYLVLLPLWYLAVEGRRAAVDRLVTSLVWGTLLVALVPLVSLLYTVVRHGAPQINGTFLGQDAFILALHQPTGILHAIVGTLVITVAAALMSVPLGIFAAIYLIEYGAGSKLAAAIRFLVDVMTGIPSIVAGLFAFSLFTLLFGAAYRSGFGGAAALSLLMVPIVVRSTEEMLRLVPNELREAAYALGTPKWRTIVKVVLPTALGGIVTGVTLAIARVVGETAPLLLIAGLTTKVNWNVFDGFMTTLPVLVYSSQAKGHPEDFDVAWGAAFVLVLIVLVLNIVARIIGKIFAPKTGH</sequence>
<dbReference type="NCBIfam" id="TIGR00974">
    <property type="entry name" value="3a0107s02c"/>
    <property type="match status" value="1"/>
</dbReference>
<feature type="transmembrane region" description="Helical" evidence="10">
    <location>
        <begin position="78"/>
        <end position="102"/>
    </location>
</feature>
<evidence type="ECO:0000256" key="8">
    <source>
        <dbReference type="ARBA" id="ARBA00022989"/>
    </source>
</evidence>
<dbReference type="PROSITE" id="PS50928">
    <property type="entry name" value="ABC_TM1"/>
    <property type="match status" value="1"/>
</dbReference>
<organism evidence="12 13">
    <name type="scientific">Nocardioides jiangxiensis</name>
    <dbReference type="NCBI Taxonomy" id="3064524"/>
    <lineage>
        <taxon>Bacteria</taxon>
        <taxon>Bacillati</taxon>
        <taxon>Actinomycetota</taxon>
        <taxon>Actinomycetes</taxon>
        <taxon>Propionibacteriales</taxon>
        <taxon>Nocardioidaceae</taxon>
        <taxon>Nocardioides</taxon>
    </lineage>
</organism>
<keyword evidence="8 10" id="KW-1133">Transmembrane helix</keyword>
<evidence type="ECO:0000256" key="5">
    <source>
        <dbReference type="ARBA" id="ARBA00022475"/>
    </source>
</evidence>
<dbReference type="Pfam" id="PF00528">
    <property type="entry name" value="BPD_transp_1"/>
    <property type="match status" value="1"/>
</dbReference>
<keyword evidence="9 10" id="KW-0472">Membrane</keyword>
<dbReference type="Gene3D" id="1.10.3720.10">
    <property type="entry name" value="MetI-like"/>
    <property type="match status" value="1"/>
</dbReference>
<keyword evidence="7 10" id="KW-0812">Transmembrane</keyword>
<dbReference type="RefSeq" id="WP_305027252.1">
    <property type="nucleotide sequence ID" value="NZ_JAUQTA010000001.1"/>
</dbReference>
<evidence type="ECO:0000256" key="2">
    <source>
        <dbReference type="ARBA" id="ARBA00004651"/>
    </source>
</evidence>
<evidence type="ECO:0000259" key="11">
    <source>
        <dbReference type="PROSITE" id="PS50928"/>
    </source>
</evidence>
<dbReference type="CDD" id="cd06261">
    <property type="entry name" value="TM_PBP2"/>
    <property type="match status" value="1"/>
</dbReference>
<comment type="function">
    <text evidence="1">Part of the binding-protein-dependent transport system for phosphate; probably responsible for the translocation of the substrate across the membrane.</text>
</comment>
<feature type="transmembrane region" description="Helical" evidence="10">
    <location>
        <begin position="200"/>
        <end position="221"/>
    </location>
</feature>
<dbReference type="Proteomes" id="UP001233314">
    <property type="component" value="Unassembled WGS sequence"/>
</dbReference>
<comment type="subcellular location">
    <subcellularLocation>
        <location evidence="2 10">Cell membrane</location>
        <topology evidence="2 10">Multi-pass membrane protein</topology>
    </subcellularLocation>
</comment>
<evidence type="ECO:0000256" key="10">
    <source>
        <dbReference type="RuleBase" id="RU363043"/>
    </source>
</evidence>
<feature type="domain" description="ABC transmembrane type-1" evidence="11">
    <location>
        <begin position="133"/>
        <end position="339"/>
    </location>
</feature>
<gene>
    <name evidence="12" type="primary">pstA</name>
    <name evidence="12" type="ORF">Q5722_05740</name>
</gene>